<dbReference type="GO" id="GO:0006310">
    <property type="term" value="P:DNA recombination"/>
    <property type="evidence" value="ECO:0007669"/>
    <property type="project" value="UniProtKB-KW"/>
</dbReference>
<feature type="non-terminal residue" evidence="3">
    <location>
        <position position="1"/>
    </location>
</feature>
<dbReference type="GO" id="GO:0000723">
    <property type="term" value="P:telomere maintenance"/>
    <property type="evidence" value="ECO:0007669"/>
    <property type="project" value="InterPro"/>
</dbReference>
<comment type="cofactor">
    <cofactor evidence="1">
        <name>Mg(2+)</name>
        <dbReference type="ChEBI" id="CHEBI:18420"/>
    </cofactor>
</comment>
<dbReference type="GO" id="GO:0016887">
    <property type="term" value="F:ATP hydrolysis activity"/>
    <property type="evidence" value="ECO:0007669"/>
    <property type="project" value="RHEA"/>
</dbReference>
<organism evidence="4">
    <name type="scientific">Perkinsus marinus (strain ATCC 50983 / TXsc)</name>
    <dbReference type="NCBI Taxonomy" id="423536"/>
    <lineage>
        <taxon>Eukaryota</taxon>
        <taxon>Sar</taxon>
        <taxon>Alveolata</taxon>
        <taxon>Perkinsozoa</taxon>
        <taxon>Perkinsea</taxon>
        <taxon>Perkinsida</taxon>
        <taxon>Perkinsidae</taxon>
        <taxon>Perkinsus</taxon>
    </lineage>
</organism>
<dbReference type="Pfam" id="PF05970">
    <property type="entry name" value="PIF1"/>
    <property type="match status" value="1"/>
</dbReference>
<dbReference type="GeneID" id="9063544"/>
<dbReference type="InterPro" id="IPR027417">
    <property type="entry name" value="P-loop_NTPase"/>
</dbReference>
<comment type="catalytic activity">
    <reaction evidence="1">
        <text>ATP + H2O = ADP + phosphate + H(+)</text>
        <dbReference type="Rhea" id="RHEA:13065"/>
        <dbReference type="ChEBI" id="CHEBI:15377"/>
        <dbReference type="ChEBI" id="CHEBI:15378"/>
        <dbReference type="ChEBI" id="CHEBI:30616"/>
        <dbReference type="ChEBI" id="CHEBI:43474"/>
        <dbReference type="ChEBI" id="CHEBI:456216"/>
        <dbReference type="EC" id="5.6.2.3"/>
    </reaction>
</comment>
<keyword evidence="1" id="KW-0234">DNA repair</keyword>
<dbReference type="Gene3D" id="3.40.50.300">
    <property type="entry name" value="P-loop containing nucleotide triphosphate hydrolases"/>
    <property type="match status" value="1"/>
</dbReference>
<dbReference type="RefSeq" id="XP_002784673.1">
    <property type="nucleotide sequence ID" value="XM_002784627.1"/>
</dbReference>
<evidence type="ECO:0000259" key="2">
    <source>
        <dbReference type="Pfam" id="PF05970"/>
    </source>
</evidence>
<accession>C5KGB3</accession>
<keyword evidence="1" id="KW-0067">ATP-binding</keyword>
<dbReference type="OrthoDB" id="272985at2759"/>
<evidence type="ECO:0000313" key="4">
    <source>
        <dbReference type="Proteomes" id="UP000007800"/>
    </source>
</evidence>
<evidence type="ECO:0000313" key="3">
    <source>
        <dbReference type="EMBL" id="EER16469.1"/>
    </source>
</evidence>
<dbReference type="EMBL" id="GG672918">
    <property type="protein sequence ID" value="EER16469.1"/>
    <property type="molecule type" value="Genomic_DNA"/>
</dbReference>
<dbReference type="InParanoid" id="C5KGB3"/>
<evidence type="ECO:0000256" key="1">
    <source>
        <dbReference type="RuleBase" id="RU363044"/>
    </source>
</evidence>
<proteinExistence type="inferred from homology"/>
<name>C5KGB3_PERM5</name>
<comment type="similarity">
    <text evidence="1">Belongs to the helicase family.</text>
</comment>
<protein>
    <recommendedName>
        <fullName evidence="1">ATP-dependent DNA helicase</fullName>
        <ecNumber evidence="1">5.6.2.3</ecNumber>
    </recommendedName>
</protein>
<keyword evidence="1" id="KW-0227">DNA damage</keyword>
<dbReference type="EC" id="5.6.2.3" evidence="1"/>
<sequence>GSAASGRHHFITGLAGSGKTTLLRETVSRLRVDGFDVYVISATGLAANIANGTTLMGFFGLEFDTSNHQPFDNSYMRDANEVATQMEAGL</sequence>
<keyword evidence="1" id="KW-0233">DNA recombination</keyword>
<dbReference type="SUPFAM" id="SSF52540">
    <property type="entry name" value="P-loop containing nucleoside triphosphate hydrolases"/>
    <property type="match status" value="1"/>
</dbReference>
<reference evidence="3 4" key="1">
    <citation type="submission" date="2008-07" db="EMBL/GenBank/DDBJ databases">
        <authorList>
            <person name="El-Sayed N."/>
            <person name="Caler E."/>
            <person name="Inman J."/>
            <person name="Amedeo P."/>
            <person name="Hass B."/>
            <person name="Wortman J."/>
        </authorList>
    </citation>
    <scope>NUCLEOTIDE SEQUENCE [LARGE SCALE GENOMIC DNA]</scope>
    <source>
        <strain evidence="4">ATCC 50983 / TXsc</strain>
    </source>
</reference>
<feature type="domain" description="DNA helicase Pif1-like DEAD-box helicase" evidence="2">
    <location>
        <begin position="4"/>
        <end position="70"/>
    </location>
</feature>
<keyword evidence="1" id="KW-0378">Hydrolase</keyword>
<feature type="non-terminal residue" evidence="3">
    <location>
        <position position="90"/>
    </location>
</feature>
<dbReference type="GO" id="GO:0043139">
    <property type="term" value="F:5'-3' DNA helicase activity"/>
    <property type="evidence" value="ECO:0007669"/>
    <property type="project" value="UniProtKB-EC"/>
</dbReference>
<dbReference type="InterPro" id="IPR010285">
    <property type="entry name" value="DNA_helicase_pif1-like_DEAD"/>
</dbReference>
<gene>
    <name evidence="3" type="ORF">Pmar_PMAR021067</name>
</gene>
<dbReference type="GO" id="GO:0006281">
    <property type="term" value="P:DNA repair"/>
    <property type="evidence" value="ECO:0007669"/>
    <property type="project" value="UniProtKB-KW"/>
</dbReference>
<keyword evidence="1" id="KW-0547">Nucleotide-binding</keyword>
<keyword evidence="4" id="KW-1185">Reference proteome</keyword>
<dbReference type="OMA" id="HFITGFA"/>
<dbReference type="Proteomes" id="UP000007800">
    <property type="component" value="Unassembled WGS sequence"/>
</dbReference>
<dbReference type="GO" id="GO:0005524">
    <property type="term" value="F:ATP binding"/>
    <property type="evidence" value="ECO:0007669"/>
    <property type="project" value="UniProtKB-KW"/>
</dbReference>
<dbReference type="AlphaFoldDB" id="C5KGB3"/>
<keyword evidence="1" id="KW-0347">Helicase</keyword>